<dbReference type="eggNOG" id="KOG1364">
    <property type="taxonomic scope" value="Eukaryota"/>
</dbReference>
<dbReference type="InterPro" id="IPR036249">
    <property type="entry name" value="Thioredoxin-like_sf"/>
</dbReference>
<dbReference type="CDD" id="cd02958">
    <property type="entry name" value="UAS"/>
    <property type="match status" value="1"/>
</dbReference>
<dbReference type="Gene3D" id="1.10.8.10">
    <property type="entry name" value="DNA helicase RuvA subunit, C-terminal domain"/>
    <property type="match status" value="1"/>
</dbReference>
<name>G3JBK7_CORMM</name>
<evidence type="ECO:0000313" key="3">
    <source>
        <dbReference type="EMBL" id="EGX95312.1"/>
    </source>
</evidence>
<feature type="region of interest" description="Disordered" evidence="1">
    <location>
        <begin position="503"/>
        <end position="570"/>
    </location>
</feature>
<dbReference type="STRING" id="983644.G3JBK7"/>
<dbReference type="GO" id="GO:0005634">
    <property type="term" value="C:nucleus"/>
    <property type="evidence" value="ECO:0007669"/>
    <property type="project" value="TreeGrafter"/>
</dbReference>
<dbReference type="PANTHER" id="PTHR23322:SF6">
    <property type="entry name" value="UBX DOMAIN-CONTAINING PROTEIN 7"/>
    <property type="match status" value="1"/>
</dbReference>
<dbReference type="InterPro" id="IPR050730">
    <property type="entry name" value="UBX_domain-protein"/>
</dbReference>
<dbReference type="GO" id="GO:0043161">
    <property type="term" value="P:proteasome-mediated ubiquitin-dependent protein catabolic process"/>
    <property type="evidence" value="ECO:0007669"/>
    <property type="project" value="TreeGrafter"/>
</dbReference>
<organism evidence="3 4">
    <name type="scientific">Cordyceps militaris (strain CM01)</name>
    <name type="common">Caterpillar fungus</name>
    <dbReference type="NCBI Taxonomy" id="983644"/>
    <lineage>
        <taxon>Eukaryota</taxon>
        <taxon>Fungi</taxon>
        <taxon>Dikarya</taxon>
        <taxon>Ascomycota</taxon>
        <taxon>Pezizomycotina</taxon>
        <taxon>Sordariomycetes</taxon>
        <taxon>Hypocreomycetidae</taxon>
        <taxon>Hypocreales</taxon>
        <taxon>Cordycipitaceae</taxon>
        <taxon>Cordyceps</taxon>
    </lineage>
</organism>
<evidence type="ECO:0000313" key="4">
    <source>
        <dbReference type="Proteomes" id="UP000001610"/>
    </source>
</evidence>
<accession>G3JBK7</accession>
<feature type="region of interest" description="Disordered" evidence="1">
    <location>
        <begin position="290"/>
        <end position="324"/>
    </location>
</feature>
<feature type="region of interest" description="Disordered" evidence="1">
    <location>
        <begin position="167"/>
        <end position="217"/>
    </location>
</feature>
<keyword evidence="4" id="KW-1185">Reference proteome</keyword>
<dbReference type="AlphaFoldDB" id="G3JBK7"/>
<sequence length="650" mass="70606">MQAGQKGAWRVAVAICPLWRRPCEKLTCPPGANGTTHPRLAAPTAASSLYNSHCLRGLDHTSHDERRPETISTLIYGSEKALYPLHPSCHRYLIGKGNPGSMDEENISSFAGITGSSTDVARGFLQIANDNLERAIALFFENPELVSGMSAGLSRTTTVTATAVPTTTSRARGGASRADPSGVIHIPSDDEEMDDSYADSGAEDTVNDDDDDDDDSGHQAALLAANYAQEDEDAAMARRLQEELYQSGGGGEGHVRAPIARTTETLVAPGSAWGPDDDAAVLESLRRRRPGARGRVSGPTGPFSQRIWGDGTSSVGESSAGRAANGTHARRLEDLFRPPYELMARMSWDEARTLGKGDSKWILVNLQDMSDFNCQALNRDIWKDQSIKDLVSENFIFLQYDKDYPDAEEYLTFYFPNRTHENPDNYPHVSIIDPRTGEQVKVWSGRPFPGASEFHAELAEFLDRYSLAANSKNPVAKPSGPKPAVVDVGRMTEEEMLEMALKNSLSGPGAGGSGSSGGNSTSTPSIHDPDALTKDQGKAAEDSTADEPSSRAFAQISSTNPHAEPANDPATTTRIQFRHANGRVIRRFQVTDTVRTLFEWLKAEPFEGKEGVVFELKKMPQGQDLMETLEATIEEAGLKQGTVMIEFIED</sequence>
<dbReference type="GO" id="GO:0043130">
    <property type="term" value="F:ubiquitin binding"/>
    <property type="evidence" value="ECO:0007669"/>
    <property type="project" value="TreeGrafter"/>
</dbReference>
<feature type="domain" description="UBX" evidence="2">
    <location>
        <begin position="568"/>
        <end position="646"/>
    </location>
</feature>
<dbReference type="OMA" id="PAIFDCQ"/>
<evidence type="ECO:0000256" key="1">
    <source>
        <dbReference type="SAM" id="MobiDB-lite"/>
    </source>
</evidence>
<dbReference type="VEuPathDB" id="FungiDB:CCM_03584"/>
<dbReference type="HOGENOM" id="CLU_021255_2_0_1"/>
<dbReference type="Gene3D" id="3.40.30.10">
    <property type="entry name" value="Glutaredoxin"/>
    <property type="match status" value="1"/>
</dbReference>
<dbReference type="SUPFAM" id="SSF54236">
    <property type="entry name" value="Ubiquitin-like"/>
    <property type="match status" value="1"/>
</dbReference>
<dbReference type="EMBL" id="JH126400">
    <property type="protein sequence ID" value="EGX95312.1"/>
    <property type="molecule type" value="Genomic_DNA"/>
</dbReference>
<dbReference type="Pfam" id="PF00789">
    <property type="entry name" value="UBX"/>
    <property type="match status" value="1"/>
</dbReference>
<dbReference type="InParanoid" id="G3JBK7"/>
<dbReference type="Pfam" id="PF13899">
    <property type="entry name" value="Thioredoxin_7"/>
    <property type="match status" value="1"/>
</dbReference>
<dbReference type="InterPro" id="IPR001012">
    <property type="entry name" value="UBX_dom"/>
</dbReference>
<dbReference type="InterPro" id="IPR029071">
    <property type="entry name" value="Ubiquitin-like_domsf"/>
</dbReference>
<feature type="compositionally biased region" description="Acidic residues" evidence="1">
    <location>
        <begin position="189"/>
        <end position="215"/>
    </location>
</feature>
<evidence type="ECO:0000259" key="2">
    <source>
        <dbReference type="PROSITE" id="PS50033"/>
    </source>
</evidence>
<feature type="compositionally biased region" description="Gly residues" evidence="1">
    <location>
        <begin position="508"/>
        <end position="517"/>
    </location>
</feature>
<dbReference type="RefSeq" id="XP_006668798.1">
    <property type="nucleotide sequence ID" value="XM_006668735.1"/>
</dbReference>
<dbReference type="Gene3D" id="3.10.20.90">
    <property type="entry name" value="Phosphatidylinositol 3-kinase Catalytic Subunit, Chain A, domain 1"/>
    <property type="match status" value="1"/>
</dbReference>
<dbReference type="PANTHER" id="PTHR23322">
    <property type="entry name" value="FAS-ASSOCIATED PROTEIN"/>
    <property type="match status" value="1"/>
</dbReference>
<dbReference type="SMART" id="SM00594">
    <property type="entry name" value="UAS"/>
    <property type="match status" value="1"/>
</dbReference>
<dbReference type="CDD" id="cd01767">
    <property type="entry name" value="UBX"/>
    <property type="match status" value="1"/>
</dbReference>
<dbReference type="SUPFAM" id="SSF52833">
    <property type="entry name" value="Thioredoxin-like"/>
    <property type="match status" value="1"/>
</dbReference>
<gene>
    <name evidence="3" type="ORF">CCM_03584</name>
</gene>
<feature type="compositionally biased region" description="Basic and acidic residues" evidence="1">
    <location>
        <begin position="527"/>
        <end position="541"/>
    </location>
</feature>
<dbReference type="Pfam" id="PF14555">
    <property type="entry name" value="UBA_4"/>
    <property type="match status" value="1"/>
</dbReference>
<dbReference type="KEGG" id="cmt:CCM_03584"/>
<proteinExistence type="predicted"/>
<dbReference type="GeneID" id="18165610"/>
<dbReference type="InterPro" id="IPR009060">
    <property type="entry name" value="UBA-like_sf"/>
</dbReference>
<protein>
    <submittedName>
        <fullName evidence="3">UBX domain protein (Ubx5), putative</fullName>
    </submittedName>
</protein>
<dbReference type="Proteomes" id="UP000001610">
    <property type="component" value="Unassembled WGS sequence"/>
</dbReference>
<dbReference type="PROSITE" id="PS50033">
    <property type="entry name" value="UBX"/>
    <property type="match status" value="1"/>
</dbReference>
<dbReference type="InterPro" id="IPR006577">
    <property type="entry name" value="UAS"/>
</dbReference>
<dbReference type="OrthoDB" id="270602at2759"/>
<reference evidence="3 4" key="1">
    <citation type="journal article" date="2011" name="Genome Biol.">
        <title>Genome sequence of the insect pathogenic fungus Cordyceps militaris, a valued traditional Chinese medicine.</title>
        <authorList>
            <person name="Zheng P."/>
            <person name="Xia Y."/>
            <person name="Xiao G."/>
            <person name="Xiong C."/>
            <person name="Hu X."/>
            <person name="Zhang S."/>
            <person name="Zheng H."/>
            <person name="Huang Y."/>
            <person name="Zhou Y."/>
            <person name="Wang S."/>
            <person name="Zhao G.P."/>
            <person name="Liu X."/>
            <person name="St Leger R.J."/>
            <person name="Wang C."/>
        </authorList>
    </citation>
    <scope>NUCLEOTIDE SEQUENCE [LARGE SCALE GENOMIC DNA]</scope>
    <source>
        <strain evidence="3 4">CM01</strain>
    </source>
</reference>
<dbReference type="SUPFAM" id="SSF46934">
    <property type="entry name" value="UBA-like"/>
    <property type="match status" value="1"/>
</dbReference>